<evidence type="ECO:0000256" key="5">
    <source>
        <dbReference type="SAM" id="Phobius"/>
    </source>
</evidence>
<organism evidence="7 8">
    <name type="scientific">Mucilaginibacter terrenus</name>
    <dbReference type="NCBI Taxonomy" id="2482727"/>
    <lineage>
        <taxon>Bacteria</taxon>
        <taxon>Pseudomonadati</taxon>
        <taxon>Bacteroidota</taxon>
        <taxon>Sphingobacteriia</taxon>
        <taxon>Sphingobacteriales</taxon>
        <taxon>Sphingobacteriaceae</taxon>
        <taxon>Mucilaginibacter</taxon>
    </lineage>
</organism>
<feature type="domain" description="GtrA/DPMS transmembrane" evidence="6">
    <location>
        <begin position="16"/>
        <end position="143"/>
    </location>
</feature>
<sequence>MPKNLWHKVKNNEVMRFLLSAGAGFLVDASTFYLLYHHVFTQKTYKFTAFTMRNATLSLAISYCLGVAINFTLTKYMVFTGSKSSSSKQFSRFFAVAVIGFIANLAILKILIQVLDVYPPVARIGAALSLFVASFFIHKVFSFSLSIKHKRSHDTQSNHRASN</sequence>
<dbReference type="Proteomes" id="UP000260823">
    <property type="component" value="Unassembled WGS sequence"/>
</dbReference>
<evidence type="ECO:0000256" key="3">
    <source>
        <dbReference type="ARBA" id="ARBA00022989"/>
    </source>
</evidence>
<evidence type="ECO:0000313" key="8">
    <source>
        <dbReference type="Proteomes" id="UP000260823"/>
    </source>
</evidence>
<feature type="transmembrane region" description="Helical" evidence="5">
    <location>
        <begin position="55"/>
        <end position="73"/>
    </location>
</feature>
<dbReference type="OrthoDB" id="771485at2"/>
<proteinExistence type="predicted"/>
<evidence type="ECO:0000256" key="4">
    <source>
        <dbReference type="ARBA" id="ARBA00023136"/>
    </source>
</evidence>
<dbReference type="AlphaFoldDB" id="A0A3E2NUD5"/>
<dbReference type="InterPro" id="IPR007267">
    <property type="entry name" value="GtrA_DPMS_TM"/>
</dbReference>
<accession>A0A3E2NUD5</accession>
<comment type="subcellular location">
    <subcellularLocation>
        <location evidence="1">Membrane</location>
        <topology evidence="1">Multi-pass membrane protein</topology>
    </subcellularLocation>
</comment>
<keyword evidence="8" id="KW-1185">Reference proteome</keyword>
<feature type="transmembrane region" description="Helical" evidence="5">
    <location>
        <begin position="14"/>
        <end position="35"/>
    </location>
</feature>
<evidence type="ECO:0000256" key="1">
    <source>
        <dbReference type="ARBA" id="ARBA00004141"/>
    </source>
</evidence>
<evidence type="ECO:0000259" key="6">
    <source>
        <dbReference type="Pfam" id="PF04138"/>
    </source>
</evidence>
<dbReference type="RefSeq" id="WP_117381527.1">
    <property type="nucleotide sequence ID" value="NZ_QWDE01000001.1"/>
</dbReference>
<protein>
    <submittedName>
        <fullName evidence="7">GtrA family protein</fullName>
    </submittedName>
</protein>
<evidence type="ECO:0000313" key="7">
    <source>
        <dbReference type="EMBL" id="RFZ84625.1"/>
    </source>
</evidence>
<name>A0A3E2NUD5_9SPHI</name>
<feature type="transmembrane region" description="Helical" evidence="5">
    <location>
        <begin position="93"/>
        <end position="115"/>
    </location>
</feature>
<keyword evidence="3 5" id="KW-1133">Transmembrane helix</keyword>
<evidence type="ECO:0000256" key="2">
    <source>
        <dbReference type="ARBA" id="ARBA00022692"/>
    </source>
</evidence>
<keyword evidence="4 5" id="KW-0472">Membrane</keyword>
<dbReference type="Pfam" id="PF04138">
    <property type="entry name" value="GtrA_DPMS_TM"/>
    <property type="match status" value="1"/>
</dbReference>
<dbReference type="EMBL" id="QWDE01000001">
    <property type="protein sequence ID" value="RFZ84625.1"/>
    <property type="molecule type" value="Genomic_DNA"/>
</dbReference>
<keyword evidence="2 5" id="KW-0812">Transmembrane</keyword>
<feature type="transmembrane region" description="Helical" evidence="5">
    <location>
        <begin position="121"/>
        <end position="141"/>
    </location>
</feature>
<dbReference type="GO" id="GO:0000271">
    <property type="term" value="P:polysaccharide biosynthetic process"/>
    <property type="evidence" value="ECO:0007669"/>
    <property type="project" value="InterPro"/>
</dbReference>
<comment type="caution">
    <text evidence="7">The sequence shown here is derived from an EMBL/GenBank/DDBJ whole genome shotgun (WGS) entry which is preliminary data.</text>
</comment>
<dbReference type="GO" id="GO:0016020">
    <property type="term" value="C:membrane"/>
    <property type="evidence" value="ECO:0007669"/>
    <property type="project" value="UniProtKB-SubCell"/>
</dbReference>
<gene>
    <name evidence="7" type="ORF">DYU05_03150</name>
</gene>
<reference evidence="7 8" key="1">
    <citation type="submission" date="2018-08" db="EMBL/GenBank/DDBJ databases">
        <title>Mucilaginibacter terrae sp. nov., isolated from manganese diggings.</title>
        <authorList>
            <person name="Huang Y."/>
            <person name="Zhou Z."/>
        </authorList>
    </citation>
    <scope>NUCLEOTIDE SEQUENCE [LARGE SCALE GENOMIC DNA]</scope>
    <source>
        <strain evidence="7 8">ZH6</strain>
    </source>
</reference>